<dbReference type="GO" id="GO:0016651">
    <property type="term" value="F:oxidoreductase activity, acting on NAD(P)H"/>
    <property type="evidence" value="ECO:0007669"/>
    <property type="project" value="TreeGrafter"/>
</dbReference>
<dbReference type="Pfam" id="PF14759">
    <property type="entry name" value="Reductase_C"/>
    <property type="match status" value="1"/>
</dbReference>
<dbReference type="STRING" id="2055.BCM27_14980"/>
<dbReference type="SUPFAM" id="SSF55424">
    <property type="entry name" value="FAD/NAD-linked reductases, dimerisation (C-terminal) domain"/>
    <property type="match status" value="1"/>
</dbReference>
<gene>
    <name evidence="7" type="ORF">CYJ73_06925</name>
</gene>
<sequence length="402" mass="41111">MSAVRVGDSGRDVSVVIVGTGVAGITAAETLRGNGFDGTITVFGEEPHLPYRRTALSKSLVVGDLSDAKITLRPPGYWSERGIDIVTSTRVVDVDTSSRLVRLADATEAGYDALVLATGGRARQLPGGSSSPSSLRTRRDAEGLREAIADGPVVIVGGGLIGLEIAAAVATAGEGSQVTVVERGSSLLSRVVPASVAEAVATLHRERGVRILTGVEPIALGAQTVTLADGQTLTGTVISAVGMEPELDLARSAGLFVDSAGVVVDDALRTGVPGVYAAGDVAARPHPLTGAPMRAEQWLTATEHGRLVAMTIAADLGSDADTSVPVPRVPLAWTMQYSTNIQVVGWPTSGDRVDIELVDSSSVVRTFAGDRLVGAVCIGRGASGRALRAEIESSLQPAGVGG</sequence>
<comment type="cofactor">
    <cofactor evidence="1">
        <name>FAD</name>
        <dbReference type="ChEBI" id="CHEBI:57692"/>
    </cofactor>
</comment>
<evidence type="ECO:0000256" key="3">
    <source>
        <dbReference type="ARBA" id="ARBA00022827"/>
    </source>
</evidence>
<dbReference type="RefSeq" id="WP_101819528.1">
    <property type="nucleotide sequence ID" value="NZ_PKJC01000003.1"/>
</dbReference>
<comment type="caution">
    <text evidence="7">The sequence shown here is derived from an EMBL/GenBank/DDBJ whole genome shotgun (WGS) entry which is preliminary data.</text>
</comment>
<dbReference type="InterPro" id="IPR028202">
    <property type="entry name" value="Reductase_C"/>
</dbReference>
<dbReference type="SUPFAM" id="SSF51905">
    <property type="entry name" value="FAD/NAD(P)-binding domain"/>
    <property type="match status" value="2"/>
</dbReference>
<proteinExistence type="predicted"/>
<keyword evidence="4" id="KW-0560">Oxidoreductase</keyword>
<dbReference type="Proteomes" id="UP000234662">
    <property type="component" value="Unassembled WGS sequence"/>
</dbReference>
<keyword evidence="2" id="KW-0285">Flavoprotein</keyword>
<keyword evidence="3" id="KW-0274">FAD</keyword>
<organism evidence="7 8">
    <name type="scientific">Gordonia terrae</name>
    <dbReference type="NCBI Taxonomy" id="2055"/>
    <lineage>
        <taxon>Bacteria</taxon>
        <taxon>Bacillati</taxon>
        <taxon>Actinomycetota</taxon>
        <taxon>Actinomycetes</taxon>
        <taxon>Mycobacteriales</taxon>
        <taxon>Gordoniaceae</taxon>
        <taxon>Gordonia</taxon>
    </lineage>
</organism>
<evidence type="ECO:0000313" key="8">
    <source>
        <dbReference type="Proteomes" id="UP000234662"/>
    </source>
</evidence>
<dbReference type="AlphaFoldDB" id="A0A2I1RBT1"/>
<evidence type="ECO:0000313" key="7">
    <source>
        <dbReference type="EMBL" id="PKZ66612.1"/>
    </source>
</evidence>
<accession>A0A2I1RBT1</accession>
<dbReference type="GO" id="GO:0005737">
    <property type="term" value="C:cytoplasm"/>
    <property type="evidence" value="ECO:0007669"/>
    <property type="project" value="TreeGrafter"/>
</dbReference>
<feature type="domain" description="Reductase C-terminal" evidence="6">
    <location>
        <begin position="333"/>
        <end position="395"/>
    </location>
</feature>
<protein>
    <submittedName>
        <fullName evidence="7">Rubredoxin reductase</fullName>
    </submittedName>
</protein>
<dbReference type="Pfam" id="PF07992">
    <property type="entry name" value="Pyr_redox_2"/>
    <property type="match status" value="1"/>
</dbReference>
<dbReference type="InterPro" id="IPR036188">
    <property type="entry name" value="FAD/NAD-bd_sf"/>
</dbReference>
<dbReference type="InterPro" id="IPR016156">
    <property type="entry name" value="FAD/NAD-linked_Rdtase_dimer_sf"/>
</dbReference>
<evidence type="ECO:0000256" key="4">
    <source>
        <dbReference type="ARBA" id="ARBA00023002"/>
    </source>
</evidence>
<evidence type="ECO:0000259" key="5">
    <source>
        <dbReference type="Pfam" id="PF07992"/>
    </source>
</evidence>
<dbReference type="PANTHER" id="PTHR43557:SF2">
    <property type="entry name" value="RIESKE DOMAIN-CONTAINING PROTEIN-RELATED"/>
    <property type="match status" value="1"/>
</dbReference>
<dbReference type="EMBL" id="PKJC01000003">
    <property type="protein sequence ID" value="PKZ66612.1"/>
    <property type="molecule type" value="Genomic_DNA"/>
</dbReference>
<evidence type="ECO:0000256" key="2">
    <source>
        <dbReference type="ARBA" id="ARBA00022630"/>
    </source>
</evidence>
<dbReference type="Gene3D" id="3.30.390.30">
    <property type="match status" value="1"/>
</dbReference>
<evidence type="ECO:0000256" key="1">
    <source>
        <dbReference type="ARBA" id="ARBA00001974"/>
    </source>
</evidence>
<dbReference type="PRINTS" id="PR00469">
    <property type="entry name" value="PNDRDTASEII"/>
</dbReference>
<feature type="domain" description="FAD/NAD(P)-binding" evidence="5">
    <location>
        <begin position="14"/>
        <end position="305"/>
    </location>
</feature>
<dbReference type="PRINTS" id="PR00368">
    <property type="entry name" value="FADPNR"/>
</dbReference>
<dbReference type="InterPro" id="IPR023753">
    <property type="entry name" value="FAD/NAD-binding_dom"/>
</dbReference>
<reference evidence="7 8" key="1">
    <citation type="submission" date="2017-12" db="EMBL/GenBank/DDBJ databases">
        <title>Phylogenetic diversity of female urinary microbiome.</title>
        <authorList>
            <person name="Thomas-White K."/>
            <person name="Wolfe A.J."/>
        </authorList>
    </citation>
    <scope>NUCLEOTIDE SEQUENCE [LARGE SCALE GENOMIC DNA]</scope>
    <source>
        <strain evidence="7 8">UMB0777</strain>
    </source>
</reference>
<name>A0A2I1RBT1_9ACTN</name>
<dbReference type="Gene3D" id="3.50.50.60">
    <property type="entry name" value="FAD/NAD(P)-binding domain"/>
    <property type="match status" value="2"/>
</dbReference>
<dbReference type="InterPro" id="IPR050446">
    <property type="entry name" value="FAD-oxidoreductase/Apoptosis"/>
</dbReference>
<evidence type="ECO:0000259" key="6">
    <source>
        <dbReference type="Pfam" id="PF14759"/>
    </source>
</evidence>
<dbReference type="PANTHER" id="PTHR43557">
    <property type="entry name" value="APOPTOSIS-INDUCING FACTOR 1"/>
    <property type="match status" value="1"/>
</dbReference>